<evidence type="ECO:0000313" key="1">
    <source>
        <dbReference type="EMBL" id="SMC14712.1"/>
    </source>
</evidence>
<dbReference type="EMBL" id="FWXB01000039">
    <property type="protein sequence ID" value="SMC14712.1"/>
    <property type="molecule type" value="Genomic_DNA"/>
</dbReference>
<keyword evidence="2" id="KW-1185">Reference proteome</keyword>
<name>A0A1X7BYQ7_9RHOB</name>
<accession>A0A1X7BYQ7</accession>
<evidence type="ECO:0000313" key="2">
    <source>
        <dbReference type="Proteomes" id="UP000193224"/>
    </source>
</evidence>
<reference evidence="1 2" key="1">
    <citation type="submission" date="2017-03" db="EMBL/GenBank/DDBJ databases">
        <authorList>
            <person name="Afonso C.L."/>
            <person name="Miller P.J."/>
            <person name="Scott M.A."/>
            <person name="Spackman E."/>
            <person name="Goraichik I."/>
            <person name="Dimitrov K.M."/>
            <person name="Suarez D.L."/>
            <person name="Swayne D.E."/>
        </authorList>
    </citation>
    <scope>NUCLEOTIDE SEQUENCE [LARGE SCALE GENOMIC DNA]</scope>
    <source>
        <strain evidence="1 2">CECT 7745</strain>
    </source>
</reference>
<dbReference type="AlphaFoldDB" id="A0A1X7BYQ7"/>
<protein>
    <submittedName>
        <fullName evidence="1">Uncharacterized protein</fullName>
    </submittedName>
</protein>
<proteinExistence type="predicted"/>
<gene>
    <name evidence="1" type="ORF">ROA7745_04582</name>
</gene>
<dbReference type="Proteomes" id="UP000193224">
    <property type="component" value="Unassembled WGS sequence"/>
</dbReference>
<organism evidence="1 2">
    <name type="scientific">Roseovarius aestuarii</name>
    <dbReference type="NCBI Taxonomy" id="475083"/>
    <lineage>
        <taxon>Bacteria</taxon>
        <taxon>Pseudomonadati</taxon>
        <taxon>Pseudomonadota</taxon>
        <taxon>Alphaproteobacteria</taxon>
        <taxon>Rhodobacterales</taxon>
        <taxon>Roseobacteraceae</taxon>
        <taxon>Roseovarius</taxon>
    </lineage>
</organism>
<sequence>MKLAISIICLIACFVLASLYFSFDPKQENRLFSLNEKFSDTYYSVSCQGEKGKLTCDFPDIPEHLVKLFCEVNNCSVKDKKRYLSSNRFETLLKLSRAEQENLTNVRLCDPFYGTYEENGIELAISFNAFAARVKESYRMEILHVMDFYYRESDRSWFVAGHNEPPRSFCSHDDNAKIADFIDTISRR</sequence>
<dbReference type="RefSeq" id="WP_139836564.1">
    <property type="nucleotide sequence ID" value="NZ_FWXB01000039.1"/>
</dbReference>